<feature type="signal peptide" evidence="7">
    <location>
        <begin position="1"/>
        <end position="24"/>
    </location>
</feature>
<protein>
    <submittedName>
        <fullName evidence="8">Uncharacterized protein</fullName>
    </submittedName>
</protein>
<dbReference type="PANTHER" id="PTHR22761:SF5">
    <property type="entry name" value="CHARGED MULTIVESICULAR BODY PROTEIN 6"/>
    <property type="match status" value="1"/>
</dbReference>
<dbReference type="PANTHER" id="PTHR22761">
    <property type="entry name" value="CHARGED MULTIVESICULAR BODY PROTEIN"/>
    <property type="match status" value="1"/>
</dbReference>
<dbReference type="Proteomes" id="UP001386955">
    <property type="component" value="Unassembled WGS sequence"/>
</dbReference>
<evidence type="ECO:0000256" key="6">
    <source>
        <dbReference type="ARBA" id="ARBA00023136"/>
    </source>
</evidence>
<evidence type="ECO:0000313" key="9">
    <source>
        <dbReference type="Proteomes" id="UP001386955"/>
    </source>
</evidence>
<evidence type="ECO:0000256" key="7">
    <source>
        <dbReference type="SAM" id="SignalP"/>
    </source>
</evidence>
<dbReference type="GO" id="GO:0005771">
    <property type="term" value="C:multivesicular body"/>
    <property type="evidence" value="ECO:0007669"/>
    <property type="project" value="TreeGrafter"/>
</dbReference>
<keyword evidence="9" id="KW-1185">Reference proteome</keyword>
<name>A0AAN9SHI1_PSOTE</name>
<dbReference type="GO" id="GO:0032511">
    <property type="term" value="P:late endosome to vacuole transport via multivesicular body sorting pathway"/>
    <property type="evidence" value="ECO:0007669"/>
    <property type="project" value="TreeGrafter"/>
</dbReference>
<evidence type="ECO:0000256" key="5">
    <source>
        <dbReference type="ARBA" id="ARBA00022927"/>
    </source>
</evidence>
<sequence length="112" mass="12780">MFRGDYYASALLSFNFIMYLLVQLSDIELASKQKAVFESWKAGNEAMKAIQSQTNIEDVQKLTYDTAEAKAYQDEINAILGEKLSAEDEEEILAEFEDLETQVYECSFIVIL</sequence>
<evidence type="ECO:0000256" key="1">
    <source>
        <dbReference type="ARBA" id="ARBA00004608"/>
    </source>
</evidence>
<evidence type="ECO:0000256" key="3">
    <source>
        <dbReference type="ARBA" id="ARBA00022448"/>
    </source>
</evidence>
<dbReference type="GO" id="GO:0006900">
    <property type="term" value="P:vesicle budding from membrane"/>
    <property type="evidence" value="ECO:0007669"/>
    <property type="project" value="TreeGrafter"/>
</dbReference>
<dbReference type="AlphaFoldDB" id="A0AAN9SHI1"/>
<keyword evidence="7" id="KW-0732">Signal</keyword>
<comment type="caution">
    <text evidence="8">The sequence shown here is derived from an EMBL/GenBank/DDBJ whole genome shotgun (WGS) entry which is preliminary data.</text>
</comment>
<proteinExistence type="inferred from homology"/>
<dbReference type="Pfam" id="PF03357">
    <property type="entry name" value="Snf7"/>
    <property type="match status" value="1"/>
</dbReference>
<organism evidence="8 9">
    <name type="scientific">Psophocarpus tetragonolobus</name>
    <name type="common">Winged bean</name>
    <name type="synonym">Dolichos tetragonolobus</name>
    <dbReference type="NCBI Taxonomy" id="3891"/>
    <lineage>
        <taxon>Eukaryota</taxon>
        <taxon>Viridiplantae</taxon>
        <taxon>Streptophyta</taxon>
        <taxon>Embryophyta</taxon>
        <taxon>Tracheophyta</taxon>
        <taxon>Spermatophyta</taxon>
        <taxon>Magnoliopsida</taxon>
        <taxon>eudicotyledons</taxon>
        <taxon>Gunneridae</taxon>
        <taxon>Pentapetalae</taxon>
        <taxon>rosids</taxon>
        <taxon>fabids</taxon>
        <taxon>Fabales</taxon>
        <taxon>Fabaceae</taxon>
        <taxon>Papilionoideae</taxon>
        <taxon>50 kb inversion clade</taxon>
        <taxon>NPAAA clade</taxon>
        <taxon>indigoferoid/millettioid clade</taxon>
        <taxon>Phaseoleae</taxon>
        <taxon>Psophocarpus</taxon>
    </lineage>
</organism>
<evidence type="ECO:0000256" key="4">
    <source>
        <dbReference type="ARBA" id="ARBA00022753"/>
    </source>
</evidence>
<gene>
    <name evidence="8" type="ORF">VNO78_17137</name>
</gene>
<dbReference type="GO" id="GO:0015031">
    <property type="term" value="P:protein transport"/>
    <property type="evidence" value="ECO:0007669"/>
    <property type="project" value="UniProtKB-KW"/>
</dbReference>
<comment type="similarity">
    <text evidence="2">Belongs to the SNF7 family.</text>
</comment>
<feature type="chain" id="PRO_5042893168" evidence="7">
    <location>
        <begin position="25"/>
        <end position="112"/>
    </location>
</feature>
<comment type="subcellular location">
    <subcellularLocation>
        <location evidence="1">Endosome membrane</location>
    </subcellularLocation>
</comment>
<dbReference type="EMBL" id="JAYMYS010000004">
    <property type="protein sequence ID" value="KAK7396260.1"/>
    <property type="molecule type" value="Genomic_DNA"/>
</dbReference>
<keyword evidence="6" id="KW-0472">Membrane</keyword>
<dbReference type="InterPro" id="IPR005024">
    <property type="entry name" value="Snf7_fam"/>
</dbReference>
<reference evidence="8 9" key="1">
    <citation type="submission" date="2024-01" db="EMBL/GenBank/DDBJ databases">
        <title>The genomes of 5 underutilized Papilionoideae crops provide insights into root nodulation and disease resistanc.</title>
        <authorList>
            <person name="Jiang F."/>
        </authorList>
    </citation>
    <scope>NUCLEOTIDE SEQUENCE [LARGE SCALE GENOMIC DNA]</scope>
    <source>
        <strain evidence="8">DUOXIRENSHENG_FW03</strain>
        <tissue evidence="8">Leaves</tissue>
    </source>
</reference>
<evidence type="ECO:0000256" key="2">
    <source>
        <dbReference type="ARBA" id="ARBA00006190"/>
    </source>
</evidence>
<keyword evidence="4" id="KW-0967">Endosome</keyword>
<keyword evidence="5" id="KW-0653">Protein transport</keyword>
<accession>A0AAN9SHI1</accession>
<keyword evidence="3" id="KW-0813">Transport</keyword>
<evidence type="ECO:0000313" key="8">
    <source>
        <dbReference type="EMBL" id="KAK7396260.1"/>
    </source>
</evidence>
<dbReference type="GO" id="GO:0000815">
    <property type="term" value="C:ESCRT III complex"/>
    <property type="evidence" value="ECO:0007669"/>
    <property type="project" value="TreeGrafter"/>
</dbReference>